<name>A0A1Y1WB11_9FUNG</name>
<keyword evidence="4" id="KW-1185">Reference proteome</keyword>
<feature type="transmembrane region" description="Helical" evidence="1">
    <location>
        <begin position="66"/>
        <end position="90"/>
    </location>
</feature>
<reference evidence="2 4" key="1">
    <citation type="submission" date="2016-07" db="EMBL/GenBank/DDBJ databases">
        <title>Pervasive Adenine N6-methylation of Active Genes in Fungi.</title>
        <authorList>
            <consortium name="DOE Joint Genome Institute"/>
            <person name="Mondo S.J."/>
            <person name="Dannebaum R.O."/>
            <person name="Kuo R.C."/>
            <person name="Labutti K."/>
            <person name="Haridas S."/>
            <person name="Kuo A."/>
            <person name="Salamov A."/>
            <person name="Ahrendt S.R."/>
            <person name="Lipzen A."/>
            <person name="Sullivan W."/>
            <person name="Andreopoulos W.B."/>
            <person name="Clum A."/>
            <person name="Lindquist E."/>
            <person name="Daum C."/>
            <person name="Ramamoorthy G.K."/>
            <person name="Gryganskyi A."/>
            <person name="Culley D."/>
            <person name="Magnuson J.K."/>
            <person name="James T.Y."/>
            <person name="O'Malley M.A."/>
            <person name="Stajich J.E."/>
            <person name="Spatafora J.W."/>
            <person name="Visel A."/>
            <person name="Grigoriev I.V."/>
        </authorList>
    </citation>
    <scope>NUCLEOTIDE SEQUENCE [LARGE SCALE GENOMIC DNA]</scope>
    <source>
        <strain evidence="2 4">ATCC 12442</strain>
    </source>
</reference>
<proteinExistence type="predicted"/>
<evidence type="ECO:0008006" key="5">
    <source>
        <dbReference type="Google" id="ProtNLM"/>
    </source>
</evidence>
<gene>
    <name evidence="2" type="ORF">DL89DRAFT_267575</name>
    <name evidence="3" type="ORF">DL89DRAFT_267583</name>
</gene>
<dbReference type="RefSeq" id="XP_040743992.1">
    <property type="nucleotide sequence ID" value="XM_040887552.1"/>
</dbReference>
<dbReference type="GeneID" id="63804200"/>
<evidence type="ECO:0000313" key="2">
    <source>
        <dbReference type="EMBL" id="ORX70354.1"/>
    </source>
</evidence>
<feature type="transmembrane region" description="Helical" evidence="1">
    <location>
        <begin position="143"/>
        <end position="167"/>
    </location>
</feature>
<feature type="transmembrane region" description="Helical" evidence="1">
    <location>
        <begin position="179"/>
        <end position="201"/>
    </location>
</feature>
<evidence type="ECO:0000313" key="3">
    <source>
        <dbReference type="EMBL" id="ORX70360.1"/>
    </source>
</evidence>
<dbReference type="AlphaFoldDB" id="A0A1Y1WB11"/>
<sequence>MYITGLLWFVADLPTNGHVNIVGSWTICKLWAIWGRAALVYVSSCCILMRAYALDLVFNRKQPYRGWAVLVPIIIIAVVVLSYCITGQLVSDDLTVAFIPSLQLCYYSDAFRYASLSIVWLVWLVILYYTIRIRRITSSFNEFRNYLAQCIIAFLLIAETTALHIAFPRYPLNKTVRVVNTAFDIFISSACIWIVLAYPAYKCLFDRGEYLNQWLWKLRDDGLQKAYGVESNETYLVGQIQFSSTAQLHSDYKRQLL</sequence>
<protein>
    <recommendedName>
        <fullName evidence="5">G-protein coupled receptors family 3 profile domain-containing protein</fullName>
    </recommendedName>
</protein>
<accession>A0A1Y1WB11</accession>
<dbReference type="EMBL" id="MCFD01000006">
    <property type="protein sequence ID" value="ORX70360.1"/>
    <property type="molecule type" value="Genomic_DNA"/>
</dbReference>
<dbReference type="Proteomes" id="UP000193922">
    <property type="component" value="Unassembled WGS sequence"/>
</dbReference>
<keyword evidence="1" id="KW-0472">Membrane</keyword>
<comment type="caution">
    <text evidence="2">The sequence shown here is derived from an EMBL/GenBank/DDBJ whole genome shotgun (WGS) entry which is preliminary data.</text>
</comment>
<feature type="transmembrane region" description="Helical" evidence="1">
    <location>
        <begin position="110"/>
        <end position="131"/>
    </location>
</feature>
<organism evidence="2 4">
    <name type="scientific">Linderina pennispora</name>
    <dbReference type="NCBI Taxonomy" id="61395"/>
    <lineage>
        <taxon>Eukaryota</taxon>
        <taxon>Fungi</taxon>
        <taxon>Fungi incertae sedis</taxon>
        <taxon>Zoopagomycota</taxon>
        <taxon>Kickxellomycotina</taxon>
        <taxon>Kickxellomycetes</taxon>
        <taxon>Kickxellales</taxon>
        <taxon>Kickxellaceae</taxon>
        <taxon>Linderina</taxon>
    </lineage>
</organism>
<dbReference type="EMBL" id="MCFD01000006">
    <property type="protein sequence ID" value="ORX70354.1"/>
    <property type="molecule type" value="Genomic_DNA"/>
</dbReference>
<keyword evidence="1" id="KW-1133">Transmembrane helix</keyword>
<feature type="transmembrane region" description="Helical" evidence="1">
    <location>
        <begin position="33"/>
        <end position="54"/>
    </location>
</feature>
<evidence type="ECO:0000313" key="4">
    <source>
        <dbReference type="Proteomes" id="UP000193922"/>
    </source>
</evidence>
<evidence type="ECO:0000256" key="1">
    <source>
        <dbReference type="SAM" id="Phobius"/>
    </source>
</evidence>
<dbReference type="OrthoDB" id="5527222at2759"/>
<keyword evidence="1" id="KW-0812">Transmembrane</keyword>